<name>A0A1M5VRQ1_9FIRM</name>
<dbReference type="InterPro" id="IPR036163">
    <property type="entry name" value="HMA_dom_sf"/>
</dbReference>
<dbReference type="Pfam" id="PF00403">
    <property type="entry name" value="HMA"/>
    <property type="match status" value="1"/>
</dbReference>
<proteinExistence type="predicted"/>
<keyword evidence="3" id="KW-1185">Reference proteome</keyword>
<dbReference type="RefSeq" id="WP_073076532.1">
    <property type="nucleotide sequence ID" value="NZ_FQXV01000002.1"/>
</dbReference>
<accession>A0A1M5VRQ1</accession>
<dbReference type="STRING" id="1123282.SAMN02745823_00985"/>
<dbReference type="SUPFAM" id="SSF55008">
    <property type="entry name" value="HMA, heavy metal-associated domain"/>
    <property type="match status" value="1"/>
</dbReference>
<protein>
    <submittedName>
        <fullName evidence="2">Copper chaperone CopZ</fullName>
    </submittedName>
</protein>
<dbReference type="PROSITE" id="PS50846">
    <property type="entry name" value="HMA_2"/>
    <property type="match status" value="1"/>
</dbReference>
<sequence>MKASAYFTVGDLNGKHGAKELKHALDALGGVISVSVSQKSGSVAVDYDTTGESCEKIQQKIQDLGYDVLDVRLDEHMM</sequence>
<feature type="domain" description="HMA" evidence="1">
    <location>
        <begin position="3"/>
        <end position="69"/>
    </location>
</feature>
<dbReference type="AlphaFoldDB" id="A0A1M5VRQ1"/>
<evidence type="ECO:0000313" key="2">
    <source>
        <dbReference type="EMBL" id="SHH77907.1"/>
    </source>
</evidence>
<dbReference type="InterPro" id="IPR006121">
    <property type="entry name" value="HMA_dom"/>
</dbReference>
<dbReference type="EMBL" id="FQXV01000002">
    <property type="protein sequence ID" value="SHH77907.1"/>
    <property type="molecule type" value="Genomic_DNA"/>
</dbReference>
<organism evidence="2 3">
    <name type="scientific">Sporobacter termitidis DSM 10068</name>
    <dbReference type="NCBI Taxonomy" id="1123282"/>
    <lineage>
        <taxon>Bacteria</taxon>
        <taxon>Bacillati</taxon>
        <taxon>Bacillota</taxon>
        <taxon>Clostridia</taxon>
        <taxon>Eubacteriales</taxon>
        <taxon>Oscillospiraceae</taxon>
        <taxon>Sporobacter</taxon>
    </lineage>
</organism>
<evidence type="ECO:0000313" key="3">
    <source>
        <dbReference type="Proteomes" id="UP000183995"/>
    </source>
</evidence>
<dbReference type="GO" id="GO:0046872">
    <property type="term" value="F:metal ion binding"/>
    <property type="evidence" value="ECO:0007669"/>
    <property type="project" value="InterPro"/>
</dbReference>
<gene>
    <name evidence="2" type="ORF">SAMN02745823_00985</name>
</gene>
<evidence type="ECO:0000259" key="1">
    <source>
        <dbReference type="PROSITE" id="PS50846"/>
    </source>
</evidence>
<dbReference type="Proteomes" id="UP000183995">
    <property type="component" value="Unassembled WGS sequence"/>
</dbReference>
<dbReference type="Gene3D" id="3.30.70.100">
    <property type="match status" value="1"/>
</dbReference>
<dbReference type="OrthoDB" id="1857402at2"/>
<reference evidence="2 3" key="1">
    <citation type="submission" date="2016-11" db="EMBL/GenBank/DDBJ databases">
        <authorList>
            <person name="Jaros S."/>
            <person name="Januszkiewicz K."/>
            <person name="Wedrychowicz H."/>
        </authorList>
    </citation>
    <scope>NUCLEOTIDE SEQUENCE [LARGE SCALE GENOMIC DNA]</scope>
    <source>
        <strain evidence="2 3">DSM 10068</strain>
    </source>
</reference>